<dbReference type="EMBL" id="MFVR01000020">
    <property type="protein sequence ID" value="OGJ01450.1"/>
    <property type="molecule type" value="Genomic_DNA"/>
</dbReference>
<gene>
    <name evidence="1" type="ORF">A3G98_00865</name>
</gene>
<evidence type="ECO:0000313" key="1">
    <source>
        <dbReference type="EMBL" id="OGJ01450.1"/>
    </source>
</evidence>
<comment type="caution">
    <text evidence="1">The sequence shown here is derived from an EMBL/GenBank/DDBJ whole genome shotgun (WGS) entry which is preliminary data.</text>
</comment>
<dbReference type="Pfam" id="PF13419">
    <property type="entry name" value="HAD_2"/>
    <property type="match status" value="1"/>
</dbReference>
<dbReference type="Proteomes" id="UP000178661">
    <property type="component" value="Unassembled WGS sequence"/>
</dbReference>
<reference evidence="1 2" key="1">
    <citation type="journal article" date="2016" name="Nat. Commun.">
        <title>Thousands of microbial genomes shed light on interconnected biogeochemical processes in an aquifer system.</title>
        <authorList>
            <person name="Anantharaman K."/>
            <person name="Brown C.T."/>
            <person name="Hug L.A."/>
            <person name="Sharon I."/>
            <person name="Castelle C.J."/>
            <person name="Probst A.J."/>
            <person name="Thomas B.C."/>
            <person name="Singh A."/>
            <person name="Wilkins M.J."/>
            <person name="Karaoz U."/>
            <person name="Brodie E.L."/>
            <person name="Williams K.H."/>
            <person name="Hubbard S.S."/>
            <person name="Banfield J.F."/>
        </authorList>
    </citation>
    <scope>NUCLEOTIDE SEQUENCE [LARGE SCALE GENOMIC DNA]</scope>
</reference>
<sequence>MKYIFDFDDVLFNTKQFKQHIFSCLLKRGLSQRVTQAYYKKIREKEFSLKNFIMNLFLHEQIKKIDVQNTYEEIMHECPNFVNQELLIVVRNSGTANCYIVTCGEKEFQKNKIKRSGIAHLFSKITIEPGSKKRTVEKICAKNKGERVFFIDNTANHFEDLNLDKCPNLKTILYTGQDLRNFFIQN</sequence>
<dbReference type="InterPro" id="IPR036412">
    <property type="entry name" value="HAD-like_sf"/>
</dbReference>
<dbReference type="AlphaFoldDB" id="A0A1F6Y4Y1"/>
<dbReference type="InterPro" id="IPR023214">
    <property type="entry name" value="HAD_sf"/>
</dbReference>
<evidence type="ECO:0008006" key="3">
    <source>
        <dbReference type="Google" id="ProtNLM"/>
    </source>
</evidence>
<dbReference type="InterPro" id="IPR041492">
    <property type="entry name" value="HAD_2"/>
</dbReference>
<evidence type="ECO:0000313" key="2">
    <source>
        <dbReference type="Proteomes" id="UP000178661"/>
    </source>
</evidence>
<dbReference type="SUPFAM" id="SSF56784">
    <property type="entry name" value="HAD-like"/>
    <property type="match status" value="1"/>
</dbReference>
<protein>
    <recommendedName>
        <fullName evidence="3">Haloacid dehalogenase-like hydrolase</fullName>
    </recommendedName>
</protein>
<accession>A0A1F6Y4Y1</accession>
<proteinExistence type="predicted"/>
<dbReference type="Gene3D" id="3.40.50.1000">
    <property type="entry name" value="HAD superfamily/HAD-like"/>
    <property type="match status" value="1"/>
</dbReference>
<name>A0A1F6Y4Y1_9BACT</name>
<organism evidence="1 2">
    <name type="scientific">Candidatus Nomurabacteria bacterium RIFCSPLOWO2_12_FULL_37_8</name>
    <dbReference type="NCBI Taxonomy" id="1801793"/>
    <lineage>
        <taxon>Bacteria</taxon>
        <taxon>Candidatus Nomuraibacteriota</taxon>
    </lineage>
</organism>